<organism evidence="10 11">
    <name type="scientific">Umbelopsis vinacea</name>
    <dbReference type="NCBI Taxonomy" id="44442"/>
    <lineage>
        <taxon>Eukaryota</taxon>
        <taxon>Fungi</taxon>
        <taxon>Fungi incertae sedis</taxon>
        <taxon>Mucoromycota</taxon>
        <taxon>Mucoromycotina</taxon>
        <taxon>Umbelopsidomycetes</taxon>
        <taxon>Umbelopsidales</taxon>
        <taxon>Umbelopsidaceae</taxon>
        <taxon>Umbelopsis</taxon>
    </lineage>
</organism>
<dbReference type="AlphaFoldDB" id="A0A8H7PIC7"/>
<keyword evidence="6" id="KW-0472">Membrane</keyword>
<keyword evidence="7 8" id="KW-0012">Acyltransferase</keyword>
<dbReference type="EMBL" id="JAEPRA010000016">
    <property type="protein sequence ID" value="KAG2174614.1"/>
    <property type="molecule type" value="Genomic_DNA"/>
</dbReference>
<proteinExistence type="inferred from homology"/>
<evidence type="ECO:0000256" key="4">
    <source>
        <dbReference type="ARBA" id="ARBA00022679"/>
    </source>
</evidence>
<evidence type="ECO:0000259" key="9">
    <source>
        <dbReference type="PROSITE" id="PS51186"/>
    </source>
</evidence>
<comment type="similarity">
    <text evidence="8">Belongs to the acetyltransferase family. GNA1 subfamily.</text>
</comment>
<dbReference type="InterPro" id="IPR039143">
    <property type="entry name" value="GNPNAT1-like"/>
</dbReference>
<dbReference type="PROSITE" id="PS51186">
    <property type="entry name" value="GNAT"/>
    <property type="match status" value="1"/>
</dbReference>
<dbReference type="PANTHER" id="PTHR13355:SF11">
    <property type="entry name" value="GLUCOSAMINE 6-PHOSPHATE N-ACETYLTRANSFERASE"/>
    <property type="match status" value="1"/>
</dbReference>
<dbReference type="InterPro" id="IPR000182">
    <property type="entry name" value="GNAT_dom"/>
</dbReference>
<comment type="subcellular location">
    <subcellularLocation>
        <location evidence="1">Endomembrane system</location>
        <topology evidence="1">Peripheral membrane protein</topology>
    </subcellularLocation>
    <subcellularLocation>
        <location evidence="2">Endoplasmic reticulum membrane</location>
    </subcellularLocation>
</comment>
<dbReference type="Gene3D" id="3.40.630.30">
    <property type="match status" value="1"/>
</dbReference>
<evidence type="ECO:0000256" key="5">
    <source>
        <dbReference type="ARBA" id="ARBA00022824"/>
    </source>
</evidence>
<evidence type="ECO:0000256" key="7">
    <source>
        <dbReference type="ARBA" id="ARBA00023315"/>
    </source>
</evidence>
<comment type="catalytic activity">
    <reaction evidence="8">
        <text>D-glucosamine 6-phosphate + acetyl-CoA = N-acetyl-D-glucosamine 6-phosphate + CoA + H(+)</text>
        <dbReference type="Rhea" id="RHEA:10292"/>
        <dbReference type="ChEBI" id="CHEBI:15378"/>
        <dbReference type="ChEBI" id="CHEBI:57287"/>
        <dbReference type="ChEBI" id="CHEBI:57288"/>
        <dbReference type="ChEBI" id="CHEBI:57513"/>
        <dbReference type="ChEBI" id="CHEBI:58725"/>
        <dbReference type="EC" id="2.3.1.4"/>
    </reaction>
</comment>
<evidence type="ECO:0000256" key="6">
    <source>
        <dbReference type="ARBA" id="ARBA00023136"/>
    </source>
</evidence>
<evidence type="ECO:0000313" key="10">
    <source>
        <dbReference type="EMBL" id="KAG2174614.1"/>
    </source>
</evidence>
<sequence>MNHVETALFSASLISSKVQASLPKGYVLRPLQSGDYERGFLDVLKVLTEVGDHTKAQWLERFNYLKQHSHEYFTIVIVEEAKNKVVAAGSILVERKFVHLNGLVGHIEDIAVDANQQGKKFGIKIIEALKYIGENTGCYKVILDCSEKVRFAVRNPKRVTSHSTRNVVSHTKSMKWSGDQALVQSSEAIICIINADMAFLCTLHPYASTTTKYQRLQL</sequence>
<dbReference type="InterPro" id="IPR016181">
    <property type="entry name" value="Acyl_CoA_acyltransferase"/>
</dbReference>
<dbReference type="EC" id="2.3.1.4" evidence="8"/>
<dbReference type="PANTHER" id="PTHR13355">
    <property type="entry name" value="GLUCOSAMINE 6-PHOSPHATE N-ACETYLTRANSFERASE"/>
    <property type="match status" value="1"/>
</dbReference>
<dbReference type="OrthoDB" id="10039976at2759"/>
<evidence type="ECO:0000313" key="11">
    <source>
        <dbReference type="Proteomes" id="UP000612746"/>
    </source>
</evidence>
<keyword evidence="4 8" id="KW-0808">Transferase</keyword>
<dbReference type="GO" id="GO:0005789">
    <property type="term" value="C:endoplasmic reticulum membrane"/>
    <property type="evidence" value="ECO:0007669"/>
    <property type="project" value="UniProtKB-SubCell"/>
</dbReference>
<comment type="caution">
    <text evidence="10">The sequence shown here is derived from an EMBL/GenBank/DDBJ whole genome shotgun (WGS) entry which is preliminary data.</text>
</comment>
<dbReference type="Pfam" id="PF00583">
    <property type="entry name" value="Acetyltransf_1"/>
    <property type="match status" value="1"/>
</dbReference>
<keyword evidence="11" id="KW-1185">Reference proteome</keyword>
<dbReference type="GO" id="GO:0006048">
    <property type="term" value="P:UDP-N-acetylglucosamine biosynthetic process"/>
    <property type="evidence" value="ECO:0007669"/>
    <property type="project" value="UniProtKB-UniRule"/>
</dbReference>
<dbReference type="Proteomes" id="UP000612746">
    <property type="component" value="Unassembled WGS sequence"/>
</dbReference>
<comment type="pathway">
    <text evidence="8">Nucleotide-sugar biosynthesis; UDP-N-acetyl-alpha-D-glucosamine biosynthesis; N-acetyl-alpha-D-glucosamine 1-phosphate from alpha-D-glucosamine 6-phosphate (route I): step 1/2.</text>
</comment>
<evidence type="ECO:0000256" key="1">
    <source>
        <dbReference type="ARBA" id="ARBA00004184"/>
    </source>
</evidence>
<dbReference type="UniPathway" id="UPA00113">
    <property type="reaction ID" value="UER00529"/>
</dbReference>
<dbReference type="GO" id="GO:0004343">
    <property type="term" value="F:glucosamine 6-phosphate N-acetyltransferase activity"/>
    <property type="evidence" value="ECO:0007669"/>
    <property type="project" value="UniProtKB-UniRule"/>
</dbReference>
<dbReference type="CDD" id="cd04301">
    <property type="entry name" value="NAT_SF"/>
    <property type="match status" value="1"/>
</dbReference>
<reference evidence="10" key="1">
    <citation type="submission" date="2020-12" db="EMBL/GenBank/DDBJ databases">
        <title>Metabolic potential, ecology and presence of endohyphal bacteria is reflected in genomic diversity of Mucoromycotina.</title>
        <authorList>
            <person name="Muszewska A."/>
            <person name="Okrasinska A."/>
            <person name="Steczkiewicz K."/>
            <person name="Drgas O."/>
            <person name="Orlowska M."/>
            <person name="Perlinska-Lenart U."/>
            <person name="Aleksandrzak-Piekarczyk T."/>
            <person name="Szatraj K."/>
            <person name="Zielenkiewicz U."/>
            <person name="Pilsyk S."/>
            <person name="Malc E."/>
            <person name="Mieczkowski P."/>
            <person name="Kruszewska J.S."/>
            <person name="Biernat P."/>
            <person name="Pawlowska J."/>
        </authorList>
    </citation>
    <scope>NUCLEOTIDE SEQUENCE</scope>
    <source>
        <strain evidence="10">WA0000051536</strain>
    </source>
</reference>
<protein>
    <recommendedName>
        <fullName evidence="8">Glucosamine 6-phosphate N-acetyltransferase</fullName>
        <ecNumber evidence="8">2.3.1.4</ecNumber>
    </recommendedName>
</protein>
<dbReference type="SUPFAM" id="SSF55729">
    <property type="entry name" value="Acyl-CoA N-acyltransferases (Nat)"/>
    <property type="match status" value="1"/>
</dbReference>
<keyword evidence="5" id="KW-0256">Endoplasmic reticulum</keyword>
<name>A0A8H7PIC7_9FUNG</name>
<gene>
    <name evidence="10" type="ORF">INT44_006878</name>
</gene>
<feature type="domain" description="N-acetyltransferase" evidence="9">
    <location>
        <begin position="26"/>
        <end position="179"/>
    </location>
</feature>
<evidence type="ECO:0000256" key="8">
    <source>
        <dbReference type="RuleBase" id="RU365086"/>
    </source>
</evidence>
<evidence type="ECO:0000256" key="2">
    <source>
        <dbReference type="ARBA" id="ARBA00004586"/>
    </source>
</evidence>
<comment type="subunit">
    <text evidence="3">Homodimer.</text>
</comment>
<evidence type="ECO:0000256" key="3">
    <source>
        <dbReference type="ARBA" id="ARBA00011738"/>
    </source>
</evidence>
<accession>A0A8H7PIC7</accession>
<dbReference type="FunFam" id="3.40.630.30:FF:000048">
    <property type="entry name" value="Glucosamine 6-phosphate N-acetyltransferase"/>
    <property type="match status" value="1"/>
</dbReference>